<evidence type="ECO:0008006" key="2">
    <source>
        <dbReference type="Google" id="ProtNLM"/>
    </source>
</evidence>
<proteinExistence type="predicted"/>
<protein>
    <recommendedName>
        <fullName evidence="2">Phytanoyl-CoA dioxygenase</fullName>
    </recommendedName>
</protein>
<evidence type="ECO:0000313" key="1">
    <source>
        <dbReference type="EMBL" id="SVA83054.1"/>
    </source>
</evidence>
<accession>A0A381Z1N4</accession>
<dbReference type="Gene3D" id="2.60.120.620">
    <property type="entry name" value="q2cbj1_9rhob like domain"/>
    <property type="match status" value="1"/>
</dbReference>
<dbReference type="PANTHER" id="PTHR20883:SF49">
    <property type="entry name" value="PHYTANOYL-COA DIOXYGENASE"/>
    <property type="match status" value="1"/>
</dbReference>
<reference evidence="1" key="1">
    <citation type="submission" date="2018-05" db="EMBL/GenBank/DDBJ databases">
        <authorList>
            <person name="Lanie J.A."/>
            <person name="Ng W.-L."/>
            <person name="Kazmierczak K.M."/>
            <person name="Andrzejewski T.M."/>
            <person name="Davidsen T.M."/>
            <person name="Wayne K.J."/>
            <person name="Tettelin H."/>
            <person name="Glass J.I."/>
            <person name="Rusch D."/>
            <person name="Podicherti R."/>
            <person name="Tsui H.-C.T."/>
            <person name="Winkler M.E."/>
        </authorList>
    </citation>
    <scope>NUCLEOTIDE SEQUENCE</scope>
</reference>
<sequence length="285" mass="31085">VAERDTVDGSIKSFDAGSASADGDARQALGDDGVVCLRGAFEASWLSIIEDGIVAALAGASVDLEVVKREGDKGQFSFSSGAWQTVEPFQRFIFDSPLADLVWPLLDSSTLTLFYDFLLIKEAHSDSALTPWHQDHSYYPLDGTKVVNSWVALDHIPLESALRFLAGSHSSSTLYRAVDFDDPSAAYRHARSELPLPPINQDDRILVTSLQPGDMLVWWSHTLHSAPGNRLDQRRAAFSVNWLGDDVTYNGQPALDTYIDPLLSSGDHVVGDKFPLVRQSAAPNG</sequence>
<dbReference type="EMBL" id="UINC01019593">
    <property type="protein sequence ID" value="SVA83054.1"/>
    <property type="molecule type" value="Genomic_DNA"/>
</dbReference>
<dbReference type="AlphaFoldDB" id="A0A381Z1N4"/>
<dbReference type="InterPro" id="IPR008775">
    <property type="entry name" value="Phytyl_CoA_dOase-like"/>
</dbReference>
<dbReference type="PANTHER" id="PTHR20883">
    <property type="entry name" value="PHYTANOYL-COA DIOXYGENASE DOMAIN CONTAINING 1"/>
    <property type="match status" value="1"/>
</dbReference>
<dbReference type="Pfam" id="PF05721">
    <property type="entry name" value="PhyH"/>
    <property type="match status" value="1"/>
</dbReference>
<dbReference type="SUPFAM" id="SSF51197">
    <property type="entry name" value="Clavaminate synthase-like"/>
    <property type="match status" value="1"/>
</dbReference>
<gene>
    <name evidence="1" type="ORF">METZ01_LOCUS135908</name>
</gene>
<organism evidence="1">
    <name type="scientific">marine metagenome</name>
    <dbReference type="NCBI Taxonomy" id="408172"/>
    <lineage>
        <taxon>unclassified sequences</taxon>
        <taxon>metagenomes</taxon>
        <taxon>ecological metagenomes</taxon>
    </lineage>
</organism>
<name>A0A381Z1N4_9ZZZZ</name>
<feature type="non-terminal residue" evidence="1">
    <location>
        <position position="1"/>
    </location>
</feature>